<keyword evidence="3" id="KW-1185">Reference proteome</keyword>
<name>A0AAE1BFH8_9GAST</name>
<feature type="region of interest" description="Disordered" evidence="1">
    <location>
        <begin position="64"/>
        <end position="88"/>
    </location>
</feature>
<sequence>MARYGGCRFQGVPRLLRPRTVGHPSLPQVLTPVMKQPREISRTLNRDGLASNLELVTRDKSDLLAGGGTPLTRPGGREISKGPSQNKPGNSRYFFGHLFIGRYYRDCHSATVGKPEGFTVEALSAPILESLAIGTWGIEIHSHRSELQILACYADGVLKPVLEFSPRGLAAIFPGSSTSVSCGRLVQNGPTPGEADGFHTWCSRLRRLAGRTSMSCSRRRVIARVYQRLGIWKETREFERGFDGLACCLTLRSGKQREVKECVAK</sequence>
<evidence type="ECO:0000313" key="3">
    <source>
        <dbReference type="Proteomes" id="UP001283361"/>
    </source>
</evidence>
<proteinExistence type="predicted"/>
<dbReference type="AlphaFoldDB" id="A0AAE1BFH8"/>
<dbReference type="Proteomes" id="UP001283361">
    <property type="component" value="Unassembled WGS sequence"/>
</dbReference>
<evidence type="ECO:0000313" key="2">
    <source>
        <dbReference type="EMBL" id="KAK3804371.1"/>
    </source>
</evidence>
<reference evidence="2" key="1">
    <citation type="journal article" date="2023" name="G3 (Bethesda)">
        <title>A reference genome for the long-term kleptoplast-retaining sea slug Elysia crispata morphotype clarki.</title>
        <authorList>
            <person name="Eastman K.E."/>
            <person name="Pendleton A.L."/>
            <person name="Shaikh M.A."/>
            <person name="Suttiyut T."/>
            <person name="Ogas R."/>
            <person name="Tomko P."/>
            <person name="Gavelis G."/>
            <person name="Widhalm J.R."/>
            <person name="Wisecaver J.H."/>
        </authorList>
    </citation>
    <scope>NUCLEOTIDE SEQUENCE</scope>
    <source>
        <strain evidence="2">ECLA1</strain>
    </source>
</reference>
<comment type="caution">
    <text evidence="2">The sequence shown here is derived from an EMBL/GenBank/DDBJ whole genome shotgun (WGS) entry which is preliminary data.</text>
</comment>
<dbReference type="EMBL" id="JAWDGP010000016">
    <property type="protein sequence ID" value="KAK3804371.1"/>
    <property type="molecule type" value="Genomic_DNA"/>
</dbReference>
<accession>A0AAE1BFH8</accession>
<organism evidence="2 3">
    <name type="scientific">Elysia crispata</name>
    <name type="common">lettuce slug</name>
    <dbReference type="NCBI Taxonomy" id="231223"/>
    <lineage>
        <taxon>Eukaryota</taxon>
        <taxon>Metazoa</taxon>
        <taxon>Spiralia</taxon>
        <taxon>Lophotrochozoa</taxon>
        <taxon>Mollusca</taxon>
        <taxon>Gastropoda</taxon>
        <taxon>Heterobranchia</taxon>
        <taxon>Euthyneura</taxon>
        <taxon>Panpulmonata</taxon>
        <taxon>Sacoglossa</taxon>
        <taxon>Placobranchoidea</taxon>
        <taxon>Plakobranchidae</taxon>
        <taxon>Elysia</taxon>
    </lineage>
</organism>
<gene>
    <name evidence="2" type="ORF">RRG08_059341</name>
</gene>
<protein>
    <submittedName>
        <fullName evidence="2">Uncharacterized protein</fullName>
    </submittedName>
</protein>
<evidence type="ECO:0000256" key="1">
    <source>
        <dbReference type="SAM" id="MobiDB-lite"/>
    </source>
</evidence>